<dbReference type="PANTHER" id="PTHR33507">
    <property type="entry name" value="INNER MEMBRANE PROTEIN YBBJ"/>
    <property type="match status" value="1"/>
</dbReference>
<keyword evidence="8" id="KW-1185">Reference proteome</keyword>
<feature type="transmembrane region" description="Helical" evidence="5">
    <location>
        <begin position="46"/>
        <end position="69"/>
    </location>
</feature>
<protein>
    <submittedName>
        <fullName evidence="7">NfeD family protein</fullName>
    </submittedName>
</protein>
<proteinExistence type="predicted"/>
<dbReference type="Gene3D" id="2.40.50.140">
    <property type="entry name" value="Nucleic acid-binding proteins"/>
    <property type="match status" value="1"/>
</dbReference>
<keyword evidence="2 5" id="KW-0812">Transmembrane</keyword>
<evidence type="ECO:0000313" key="8">
    <source>
        <dbReference type="Proteomes" id="UP001500827"/>
    </source>
</evidence>
<gene>
    <name evidence="7" type="ORF">GCM10022276_02660</name>
</gene>
<reference evidence="8" key="1">
    <citation type="journal article" date="2019" name="Int. J. Syst. Evol. Microbiol.">
        <title>The Global Catalogue of Microorganisms (GCM) 10K type strain sequencing project: providing services to taxonomists for standard genome sequencing and annotation.</title>
        <authorList>
            <consortium name="The Broad Institute Genomics Platform"/>
            <consortium name="The Broad Institute Genome Sequencing Center for Infectious Disease"/>
            <person name="Wu L."/>
            <person name="Ma J."/>
        </authorList>
    </citation>
    <scope>NUCLEOTIDE SEQUENCE [LARGE SCALE GENOMIC DNA]</scope>
    <source>
        <strain evidence="8">JCM 17543</strain>
    </source>
</reference>
<evidence type="ECO:0000256" key="4">
    <source>
        <dbReference type="ARBA" id="ARBA00023136"/>
    </source>
</evidence>
<dbReference type="Pfam" id="PF01957">
    <property type="entry name" value="NfeD"/>
    <property type="match status" value="1"/>
</dbReference>
<dbReference type="EMBL" id="BAABBM010000001">
    <property type="protein sequence ID" value="GAA3887003.1"/>
    <property type="molecule type" value="Genomic_DNA"/>
</dbReference>
<dbReference type="InterPro" id="IPR002810">
    <property type="entry name" value="NfeD-like_C"/>
</dbReference>
<keyword evidence="4 5" id="KW-0472">Membrane</keyword>
<accession>A0ABP7KTN5</accession>
<evidence type="ECO:0000256" key="5">
    <source>
        <dbReference type="SAM" id="Phobius"/>
    </source>
</evidence>
<sequence>MTGMNIEPGWAWLIGGVILLIAEVIAPGFFLVFIGAAAMAAGLFTLLFGLGTVPQLALFALYALLAVLIGRRFYANRHHDSDDPLLNDRAGRLVGKVVTVVSDVDDHGGRVRVGDSEWSARGGPATAGDRVRITGVDGNCLKVEAERPLPPA</sequence>
<dbReference type="PANTHER" id="PTHR33507:SF3">
    <property type="entry name" value="INNER MEMBRANE PROTEIN YBBJ"/>
    <property type="match status" value="1"/>
</dbReference>
<comment type="subcellular location">
    <subcellularLocation>
        <location evidence="1">Membrane</location>
        <topology evidence="1">Multi-pass membrane protein</topology>
    </subcellularLocation>
</comment>
<dbReference type="Proteomes" id="UP001500827">
    <property type="component" value="Unassembled WGS sequence"/>
</dbReference>
<organism evidence="7 8">
    <name type="scientific">Sphingomonas limnosediminicola</name>
    <dbReference type="NCBI Taxonomy" id="940133"/>
    <lineage>
        <taxon>Bacteria</taxon>
        <taxon>Pseudomonadati</taxon>
        <taxon>Pseudomonadota</taxon>
        <taxon>Alphaproteobacteria</taxon>
        <taxon>Sphingomonadales</taxon>
        <taxon>Sphingomonadaceae</taxon>
        <taxon>Sphingomonas</taxon>
    </lineage>
</organism>
<dbReference type="InterPro" id="IPR012340">
    <property type="entry name" value="NA-bd_OB-fold"/>
</dbReference>
<feature type="domain" description="NfeD-like C-terminal" evidence="6">
    <location>
        <begin position="91"/>
        <end position="144"/>
    </location>
</feature>
<evidence type="ECO:0000256" key="1">
    <source>
        <dbReference type="ARBA" id="ARBA00004141"/>
    </source>
</evidence>
<comment type="caution">
    <text evidence="7">The sequence shown here is derived from an EMBL/GenBank/DDBJ whole genome shotgun (WGS) entry which is preliminary data.</text>
</comment>
<dbReference type="InterPro" id="IPR052165">
    <property type="entry name" value="Membrane_assoc_protease"/>
</dbReference>
<name>A0ABP7KTN5_9SPHN</name>
<dbReference type="SUPFAM" id="SSF141322">
    <property type="entry name" value="NfeD domain-like"/>
    <property type="match status" value="1"/>
</dbReference>
<evidence type="ECO:0000259" key="6">
    <source>
        <dbReference type="Pfam" id="PF01957"/>
    </source>
</evidence>
<evidence type="ECO:0000256" key="3">
    <source>
        <dbReference type="ARBA" id="ARBA00022989"/>
    </source>
</evidence>
<feature type="transmembrane region" description="Helical" evidence="5">
    <location>
        <begin position="12"/>
        <end position="40"/>
    </location>
</feature>
<evidence type="ECO:0000256" key="2">
    <source>
        <dbReference type="ARBA" id="ARBA00022692"/>
    </source>
</evidence>
<keyword evidence="3 5" id="KW-1133">Transmembrane helix</keyword>
<evidence type="ECO:0000313" key="7">
    <source>
        <dbReference type="EMBL" id="GAA3887003.1"/>
    </source>
</evidence>